<dbReference type="RefSeq" id="WP_109038390.1">
    <property type="nucleotide sequence ID" value="NZ_CP029210.1"/>
</dbReference>
<feature type="domain" description="DUF4394" evidence="4">
    <location>
        <begin position="44"/>
        <end position="265"/>
    </location>
</feature>
<evidence type="ECO:0000313" key="6">
    <source>
        <dbReference type="Proteomes" id="UP000244892"/>
    </source>
</evidence>
<dbReference type="AlphaFoldDB" id="A0A2U8FW37"/>
<feature type="transmembrane region" description="Helical" evidence="1">
    <location>
        <begin position="285"/>
        <end position="302"/>
    </location>
</feature>
<sequence>MTTSNRLPATFRRLSALTLAAAATLCAHGTARAETLYGLSNTNQLITFDSASPMNGTAVQITGLKRVNERLLGLDARPATGLLYTLSKDGNLYTVDAGSGEASFVASLGAPLAGDNFGVDFNPVPDLGQVNPSLRVISNSGQNLAINVNGSAAGTVVENGRITGVKPQPTVVSVAYANNDRNPMTGTTLYGIDTKGDGLYTIVPATGAATWVGDLGVDSIQVSAFDISYTGAAFASLTGEDGYSGLYRIDLTTGQATSLGAFGIGGVVLQAPIVGLTAAPVPEPSSIALAAVGLLGVAGLHARRRQRA</sequence>
<accession>A0A2U8FW37</accession>
<evidence type="ECO:0000313" key="5">
    <source>
        <dbReference type="EMBL" id="AWI55275.1"/>
    </source>
</evidence>
<evidence type="ECO:0000259" key="4">
    <source>
        <dbReference type="Pfam" id="PF14339"/>
    </source>
</evidence>
<dbReference type="Pfam" id="PF07589">
    <property type="entry name" value="PEP-CTERM"/>
    <property type="match status" value="1"/>
</dbReference>
<feature type="chain" id="PRO_5016043691" evidence="2">
    <location>
        <begin position="34"/>
        <end position="308"/>
    </location>
</feature>
<dbReference type="Pfam" id="PF14339">
    <property type="entry name" value="DUF4394"/>
    <property type="match status" value="1"/>
</dbReference>
<gene>
    <name evidence="5" type="ORF">DEH84_13115</name>
</gene>
<proteinExistence type="predicted"/>
<dbReference type="InterPro" id="IPR025507">
    <property type="entry name" value="DUF4394"/>
</dbReference>
<reference evidence="5 6" key="1">
    <citation type="submission" date="2018-05" db="EMBL/GenBank/DDBJ databases">
        <title>complete genome sequence of Aquabacterium olei NBRC 110486.</title>
        <authorList>
            <person name="Tang B."/>
            <person name="Chang J."/>
            <person name="Zhang L."/>
            <person name="Yang H."/>
        </authorList>
    </citation>
    <scope>NUCLEOTIDE SEQUENCE [LARGE SCALE GENOMIC DNA]</scope>
    <source>
        <strain evidence="5 6">NBRC 110486</strain>
    </source>
</reference>
<protein>
    <submittedName>
        <fullName evidence="5">PEP-CTERM sorting domain-containing protein</fullName>
    </submittedName>
</protein>
<keyword evidence="6" id="KW-1185">Reference proteome</keyword>
<dbReference type="Proteomes" id="UP000244892">
    <property type="component" value="Chromosome"/>
</dbReference>
<dbReference type="EMBL" id="CP029210">
    <property type="protein sequence ID" value="AWI55275.1"/>
    <property type="molecule type" value="Genomic_DNA"/>
</dbReference>
<dbReference type="SUPFAM" id="SSF82171">
    <property type="entry name" value="DPP6 N-terminal domain-like"/>
    <property type="match status" value="1"/>
</dbReference>
<dbReference type="InterPro" id="IPR013424">
    <property type="entry name" value="Ice-binding_C"/>
</dbReference>
<evidence type="ECO:0000259" key="3">
    <source>
        <dbReference type="Pfam" id="PF07589"/>
    </source>
</evidence>
<feature type="domain" description="Ice-binding protein C-terminal" evidence="3">
    <location>
        <begin position="280"/>
        <end position="304"/>
    </location>
</feature>
<evidence type="ECO:0000256" key="2">
    <source>
        <dbReference type="SAM" id="SignalP"/>
    </source>
</evidence>
<keyword evidence="1" id="KW-0472">Membrane</keyword>
<keyword evidence="1" id="KW-0812">Transmembrane</keyword>
<keyword evidence="2" id="KW-0732">Signal</keyword>
<feature type="signal peptide" evidence="2">
    <location>
        <begin position="1"/>
        <end position="33"/>
    </location>
</feature>
<dbReference type="OrthoDB" id="531718at2"/>
<keyword evidence="1" id="KW-1133">Transmembrane helix</keyword>
<organism evidence="5 6">
    <name type="scientific">Aquabacterium olei</name>
    <dbReference type="NCBI Taxonomy" id="1296669"/>
    <lineage>
        <taxon>Bacteria</taxon>
        <taxon>Pseudomonadati</taxon>
        <taxon>Pseudomonadota</taxon>
        <taxon>Betaproteobacteria</taxon>
        <taxon>Burkholderiales</taxon>
        <taxon>Aquabacterium</taxon>
    </lineage>
</organism>
<name>A0A2U8FW37_9BURK</name>
<evidence type="ECO:0000256" key="1">
    <source>
        <dbReference type="SAM" id="Phobius"/>
    </source>
</evidence>
<dbReference type="KEGG" id="aon:DEH84_13115"/>